<evidence type="ECO:0000313" key="2">
    <source>
        <dbReference type="EMBL" id="CAA9237147.1"/>
    </source>
</evidence>
<gene>
    <name evidence="2" type="ORF">AVDCRST_MAG10-1414</name>
</gene>
<name>A0A6J4HY18_9ACTN</name>
<sequence length="91" mass="9779">GRPGRSRLVPGPPRRHLRQAGGGGTRPGPGPRADPRRPVPGLRPPDPSRAGGTGLDPGPDPRGARRLDRAFRRLRRQQPHGARPGTVHHQV</sequence>
<evidence type="ECO:0000256" key="1">
    <source>
        <dbReference type="SAM" id="MobiDB-lite"/>
    </source>
</evidence>
<protein>
    <submittedName>
        <fullName evidence="2">Uncharacterized protein</fullName>
    </submittedName>
</protein>
<dbReference type="EMBL" id="CADCTB010000095">
    <property type="protein sequence ID" value="CAA9237147.1"/>
    <property type="molecule type" value="Genomic_DNA"/>
</dbReference>
<feature type="non-terminal residue" evidence="2">
    <location>
        <position position="91"/>
    </location>
</feature>
<organism evidence="2">
    <name type="scientific">uncultured Acidimicrobiales bacterium</name>
    <dbReference type="NCBI Taxonomy" id="310071"/>
    <lineage>
        <taxon>Bacteria</taxon>
        <taxon>Bacillati</taxon>
        <taxon>Actinomycetota</taxon>
        <taxon>Acidimicrobiia</taxon>
        <taxon>Acidimicrobiales</taxon>
        <taxon>environmental samples</taxon>
    </lineage>
</organism>
<feature type="region of interest" description="Disordered" evidence="1">
    <location>
        <begin position="1"/>
        <end position="91"/>
    </location>
</feature>
<feature type="compositionally biased region" description="Basic and acidic residues" evidence="1">
    <location>
        <begin position="62"/>
        <end position="71"/>
    </location>
</feature>
<feature type="non-terminal residue" evidence="2">
    <location>
        <position position="1"/>
    </location>
</feature>
<dbReference type="AlphaFoldDB" id="A0A6J4HY18"/>
<reference evidence="2" key="1">
    <citation type="submission" date="2020-02" db="EMBL/GenBank/DDBJ databases">
        <authorList>
            <person name="Meier V. D."/>
        </authorList>
    </citation>
    <scope>NUCLEOTIDE SEQUENCE</scope>
    <source>
        <strain evidence="2">AVDCRST_MAG10</strain>
    </source>
</reference>
<accession>A0A6J4HY18</accession>
<proteinExistence type="predicted"/>